<reference evidence="7 8" key="1">
    <citation type="submission" date="2016-10" db="EMBL/GenBank/DDBJ databases">
        <authorList>
            <person name="de Groot N.N."/>
        </authorList>
    </citation>
    <scope>NUCLEOTIDE SEQUENCE [LARGE SCALE GENOMIC DNA]</scope>
    <source>
        <strain evidence="7 8">CPCC 202699</strain>
    </source>
</reference>
<name>A0A1H3RCY1_9PSEU</name>
<dbReference type="InterPro" id="IPR003284">
    <property type="entry name" value="Sal_SpvB"/>
</dbReference>
<feature type="domain" description="Insecticide toxin TcdB middle/C-terminal" evidence="5">
    <location>
        <begin position="782"/>
        <end position="884"/>
    </location>
</feature>
<dbReference type="InterPro" id="IPR022385">
    <property type="entry name" value="Rhs_assc_core"/>
</dbReference>
<dbReference type="Pfam" id="PF12255">
    <property type="entry name" value="TcdB_toxin_midC"/>
    <property type="match status" value="1"/>
</dbReference>
<dbReference type="InterPro" id="IPR050708">
    <property type="entry name" value="T6SS_VgrG/RHS"/>
</dbReference>
<evidence type="ECO:0000259" key="5">
    <source>
        <dbReference type="Pfam" id="PF12255"/>
    </source>
</evidence>
<dbReference type="Pfam" id="PF03534">
    <property type="entry name" value="SpvB"/>
    <property type="match status" value="1"/>
</dbReference>
<evidence type="ECO:0000256" key="4">
    <source>
        <dbReference type="SAM" id="MobiDB-lite"/>
    </source>
</evidence>
<protein>
    <submittedName>
        <fullName evidence="7">RHS repeat-associated core domain-containing protein</fullName>
    </submittedName>
</protein>
<dbReference type="InterPro" id="IPR028994">
    <property type="entry name" value="Integrin_alpha_N"/>
</dbReference>
<feature type="region of interest" description="Disordered" evidence="4">
    <location>
        <begin position="1952"/>
        <end position="1992"/>
    </location>
</feature>
<dbReference type="SUPFAM" id="SSF69318">
    <property type="entry name" value="Integrin alpha N-terminal domain"/>
    <property type="match status" value="1"/>
</dbReference>
<dbReference type="InterPro" id="IPR022044">
    <property type="entry name" value="TcdB_toxin_mid/C"/>
</dbReference>
<gene>
    <name evidence="7" type="ORF">SAMN05421504_11123</name>
</gene>
<organism evidence="7 8">
    <name type="scientific">Amycolatopsis xylanica</name>
    <dbReference type="NCBI Taxonomy" id="589385"/>
    <lineage>
        <taxon>Bacteria</taxon>
        <taxon>Bacillati</taxon>
        <taxon>Actinomycetota</taxon>
        <taxon>Actinomycetes</taxon>
        <taxon>Pseudonocardiales</taxon>
        <taxon>Pseudonocardiaceae</taxon>
        <taxon>Amycolatopsis</taxon>
    </lineage>
</organism>
<feature type="compositionally biased region" description="Gly residues" evidence="4">
    <location>
        <begin position="1977"/>
        <end position="1992"/>
    </location>
</feature>
<dbReference type="PANTHER" id="PTHR32305">
    <property type="match status" value="1"/>
</dbReference>
<keyword evidence="3" id="KW-0843">Virulence</keyword>
<dbReference type="EMBL" id="FNON01000011">
    <property type="protein sequence ID" value="SDZ23692.1"/>
    <property type="molecule type" value="Genomic_DNA"/>
</dbReference>
<keyword evidence="2" id="KW-0964">Secreted</keyword>
<dbReference type="GO" id="GO:0005576">
    <property type="term" value="C:extracellular region"/>
    <property type="evidence" value="ECO:0007669"/>
    <property type="project" value="UniProtKB-SubCell"/>
</dbReference>
<dbReference type="OrthoDB" id="9765204at2"/>
<evidence type="ECO:0000256" key="1">
    <source>
        <dbReference type="ARBA" id="ARBA00004613"/>
    </source>
</evidence>
<dbReference type="GO" id="GO:0005737">
    <property type="term" value="C:cytoplasm"/>
    <property type="evidence" value="ECO:0007669"/>
    <property type="project" value="InterPro"/>
</dbReference>
<dbReference type="Pfam" id="PF12256">
    <property type="entry name" value="TcdB_toxin_midN"/>
    <property type="match status" value="1"/>
</dbReference>
<accession>A0A1H3RCY1</accession>
<dbReference type="STRING" id="589385.SAMN05421504_11123"/>
<dbReference type="PANTHER" id="PTHR32305:SF15">
    <property type="entry name" value="PROTEIN RHSA-RELATED"/>
    <property type="match status" value="1"/>
</dbReference>
<dbReference type="InterPro" id="IPR022045">
    <property type="entry name" value="TcdB_toxin_mid/N"/>
</dbReference>
<evidence type="ECO:0000256" key="2">
    <source>
        <dbReference type="ARBA" id="ARBA00022525"/>
    </source>
</evidence>
<evidence type="ECO:0000259" key="6">
    <source>
        <dbReference type="Pfam" id="PF12256"/>
    </source>
</evidence>
<sequence length="2301" mass="251320">MGEKFSANPMTGTASLSVPVVVTPAREGATPQLTLAYDSGAGNGPFGLGWSLDVASVSRRTDKGLPRYLDDGAEADVFQLTGAEDLVPVPGGTYRPRTEGLFSRIERVRDPLSGALWWRVTSKDNTVSRFGSTARARVADPTDPARVYRWLLEETLDEHGNLVRYEYKADGAQQYLKRVRYGNRTPDGDFCFELVLDYGEHDEVAPSVAETSPWSSRQDAFSTRRPGFEVRTARLCRRILLFHDFAELGAAPVLVASTDLAYAEDPASTKLTSVTHTGYLPDGDGYTKDHLPPLTFGYTPRVVSPVEGTVTPGPGDSPPRADGAYRWADLDGDGLAGLLAEQDGAWYYRANRGGGAFGPPRAVDPLPSGSGLSRESRLLDLAGDGRQVLVRLAGAAPGYHRRTEDRNWAGFRHFEHLPRLDWNDPNLRFVDLTGDGLADVLRTASDGLTWHPSLGLDGYADSRWLPAARNEERGPRLVFADPVQSVYLADMTGDGLTDLVRVGNGEVSYWPNLGYGRFGPRIVMVAAPLFDHPDRFEQRRVHLSDVDGSGPADLVYLGSDGVRVWFNQAGNSWSTPEPITRVPIPEPDGTGVFDLLGAGTACLVRAEQRPDSEPQIRYLDLMSAGKPHLLTTVDNGMGLTTTVRYASSTALALADEAAGRPWSTRLPFPVLVVAEMTVEDAVADTTLVTGYRYRHGFYDSVEREFRGFGYLEQRDALSFGGQADRLRQPPAVVKRWQHTGWYPDADRISTQFAAEYWHKGFQALLSDTVVPPGLSTEDEREAVRALRGRVLREEVFTENEFGELQHPHTVTETNYGLRVLQPRGRGTNAVVFACAGETVTVQVEQDSDDPRIGHTLTLDVDDWGNVLRTASVAYPRRGAGDPEQLRQHVTLAEHDVRNSVTGAENWRVGISVESRNFEVGGLTRKHELFTAKEITDGLLTAADIPFHENLSGDAPQRRLLSRDRQTYYAADRQAELPLGRFTAPLLACRSYQQVFDPEQARLLYGGRVTDQMLADAGYLKADDAWWLASGRQVFDPEQFDLATSSIDSFGSVWQLGYDRHLLRPTRIADPVGNASQVSLNYRVLQPWLLTDPNGNRTGVRFDHLGMVVATALLGKGEGDSLDLSTVEASAADRPTSWLRYDLVARPVRFAAFTRERHVAADSPVQESWTYGDGTGRTVLTKVQAEPPASGGPPRWIGTGRTVYDNKGNPIMKYEPYFAADNGYDTDPELVERGVTTILRYDALSRPIGTEFPDGTLTRVTLHAWEREDHDRNDTVLDSDWYATRATLPATDPRRQAADAAAQHAGTALRTFFDTLGRAHIVRADNGAEKLDTVVDRDVQGNELATTDPRGVVVLRQEFDMLGRVAHAVSPDSGERWVLADVMGKPLYTWDGRGTRTRMVYDPLRRLTHSYAMSADTVESLRVRTFYGEQVTDAAARNLKTRPCLVFDGAGVQRTVEFDFKGNPLASERRLGIDPQGEPDWTPLAEITRPEAAMTAATAQLETTAYTTATVYDALDRPTLVTSPDGSRTRPRYNVGGKLEAIDVQTRGSSSWTPFLTNIDYNARRQRILVERGNGARTVFGYEPDTFRLASADSKDATGGVLQSLRYTYDPVGNVIAAADPAQDTVFYRNSAVSSVRNYRYDPLYRLHTATGREHIGQTGQPSPRELDFGDLPHANDVGAVRAYTETYGYDRSGNLIELAHAAAGGSWTRRHSIDATSNRLLGSSIPGDEAGTFSARYSHDPAGNIRAMPHLSALDWNVDDRLAHADLGGGGDAYYQYDATGARIRATVTRGGMTETRVYLGTTELYVKAVGGATRIRKETLHVADGADRVALVETTTVDNGIPVPRAVPVLRFQLGDSLGSSTIELDEASAILTYEEYHPFGTTSFHAVTRQDLSHKRYRFTGKERDEETGFYFFGARYYAPWLARWTAPDPAGLADGPGRYSYVRNNPVRLIDPNGGQSRPAEADAGAPEPPIQDGGAGTAPPGGGVKTGEGGYEFYDSTLDLNRMEETEQTLQGVKAGIANSAIELAAHSLKSAVRSPVKQLSGGLIPDVVLDRLPLLSGAERHIDALAEKLHIDAPNTQAGVTGLWAGMTIFNTALNIATGLGMRAIPGMSGGASAAPKTPTVESPALPPKGTQLSLFPDEPAALPAAELPAATEATTTQIPFRIDIAEIKSTNWSAQRTLNYGGKFIFREGLDLNGGVQASARYTADGKLLVDLHELGGMEEQIGTTFELQMDPSRFQSATAGKIFGRSEFGNAVEPLAVETLSKATGQAPVIRPPQQGGADFLPQQLNLRAPGILW</sequence>
<dbReference type="NCBIfam" id="TIGR01643">
    <property type="entry name" value="YD_repeat_2x"/>
    <property type="match status" value="1"/>
</dbReference>
<dbReference type="NCBIfam" id="TIGR03696">
    <property type="entry name" value="Rhs_assc_core"/>
    <property type="match status" value="1"/>
</dbReference>
<comment type="subcellular location">
    <subcellularLocation>
        <location evidence="1">Secreted</location>
    </subcellularLocation>
</comment>
<evidence type="ECO:0000313" key="7">
    <source>
        <dbReference type="EMBL" id="SDZ23692.1"/>
    </source>
</evidence>
<evidence type="ECO:0000256" key="3">
    <source>
        <dbReference type="ARBA" id="ARBA00023026"/>
    </source>
</evidence>
<proteinExistence type="predicted"/>
<feature type="domain" description="Insecticide toxin TcdB middle/N-terminal" evidence="6">
    <location>
        <begin position="592"/>
        <end position="717"/>
    </location>
</feature>
<dbReference type="Gene3D" id="2.180.10.10">
    <property type="entry name" value="RHS repeat-associated core"/>
    <property type="match status" value="1"/>
</dbReference>
<keyword evidence="8" id="KW-1185">Reference proteome</keyword>
<dbReference type="InterPro" id="IPR006530">
    <property type="entry name" value="YD"/>
</dbReference>
<dbReference type="Proteomes" id="UP000199515">
    <property type="component" value="Unassembled WGS sequence"/>
</dbReference>
<evidence type="ECO:0000313" key="8">
    <source>
        <dbReference type="Proteomes" id="UP000199515"/>
    </source>
</evidence>